<keyword evidence="2 7" id="KW-0813">Transport</keyword>
<dbReference type="Proteomes" id="UP000824002">
    <property type="component" value="Unassembled WGS sequence"/>
</dbReference>
<feature type="transmembrane region" description="Helical" evidence="7">
    <location>
        <begin position="115"/>
        <end position="134"/>
    </location>
</feature>
<dbReference type="GO" id="GO:0055085">
    <property type="term" value="P:transmembrane transport"/>
    <property type="evidence" value="ECO:0007669"/>
    <property type="project" value="InterPro"/>
</dbReference>
<evidence type="ECO:0000256" key="3">
    <source>
        <dbReference type="ARBA" id="ARBA00022475"/>
    </source>
</evidence>
<comment type="subcellular location">
    <subcellularLocation>
        <location evidence="1 7">Cell membrane</location>
        <topology evidence="1 7">Multi-pass membrane protein</topology>
    </subcellularLocation>
</comment>
<evidence type="ECO:0000256" key="6">
    <source>
        <dbReference type="ARBA" id="ARBA00023136"/>
    </source>
</evidence>
<comment type="similarity">
    <text evidence="7">Belongs to the binding-protein-dependent transport system permease family.</text>
</comment>
<feature type="transmembrane region" description="Helical" evidence="7">
    <location>
        <begin position="146"/>
        <end position="167"/>
    </location>
</feature>
<evidence type="ECO:0000256" key="7">
    <source>
        <dbReference type="RuleBase" id="RU363032"/>
    </source>
</evidence>
<dbReference type="CDD" id="cd06261">
    <property type="entry name" value="TM_PBP2"/>
    <property type="match status" value="1"/>
</dbReference>
<dbReference type="PANTHER" id="PTHR43744">
    <property type="entry name" value="ABC TRANSPORTER PERMEASE PROTEIN MG189-RELATED-RELATED"/>
    <property type="match status" value="1"/>
</dbReference>
<keyword evidence="6 7" id="KW-0472">Membrane</keyword>
<feature type="transmembrane region" description="Helical" evidence="7">
    <location>
        <begin position="188"/>
        <end position="213"/>
    </location>
</feature>
<feature type="transmembrane region" description="Helical" evidence="7">
    <location>
        <begin position="269"/>
        <end position="289"/>
    </location>
</feature>
<name>A0A9D1FQ35_9FIRM</name>
<dbReference type="EMBL" id="DVJP01000082">
    <property type="protein sequence ID" value="HIS77667.1"/>
    <property type="molecule type" value="Genomic_DNA"/>
</dbReference>
<keyword evidence="4 7" id="KW-0812">Transmembrane</keyword>
<evidence type="ECO:0000313" key="9">
    <source>
        <dbReference type="EMBL" id="HIS77667.1"/>
    </source>
</evidence>
<gene>
    <name evidence="9" type="ORF">IAB51_12855</name>
</gene>
<evidence type="ECO:0000256" key="5">
    <source>
        <dbReference type="ARBA" id="ARBA00022989"/>
    </source>
</evidence>
<comment type="caution">
    <text evidence="9">The sequence shown here is derived from an EMBL/GenBank/DDBJ whole genome shotgun (WGS) entry which is preliminary data.</text>
</comment>
<feature type="transmembrane region" description="Helical" evidence="7">
    <location>
        <begin position="80"/>
        <end position="103"/>
    </location>
</feature>
<reference evidence="9" key="1">
    <citation type="submission" date="2020-10" db="EMBL/GenBank/DDBJ databases">
        <authorList>
            <person name="Gilroy R."/>
        </authorList>
    </citation>
    <scope>NUCLEOTIDE SEQUENCE</scope>
    <source>
        <strain evidence="9">CHK199-13235</strain>
    </source>
</reference>
<keyword evidence="5 7" id="KW-1133">Transmembrane helix</keyword>
<dbReference type="SUPFAM" id="SSF161098">
    <property type="entry name" value="MetI-like"/>
    <property type="match status" value="1"/>
</dbReference>
<dbReference type="PROSITE" id="PS50928">
    <property type="entry name" value="ABC_TM1"/>
    <property type="match status" value="1"/>
</dbReference>
<accession>A0A9D1FQ35</accession>
<dbReference type="InterPro" id="IPR035906">
    <property type="entry name" value="MetI-like_sf"/>
</dbReference>
<evidence type="ECO:0000256" key="4">
    <source>
        <dbReference type="ARBA" id="ARBA00022692"/>
    </source>
</evidence>
<organism evidence="9 10">
    <name type="scientific">Candidatus Merdivicinus excrementipullorum</name>
    <dbReference type="NCBI Taxonomy" id="2840867"/>
    <lineage>
        <taxon>Bacteria</taxon>
        <taxon>Bacillati</taxon>
        <taxon>Bacillota</taxon>
        <taxon>Clostridia</taxon>
        <taxon>Eubacteriales</taxon>
        <taxon>Oscillospiraceae</taxon>
        <taxon>Oscillospiraceae incertae sedis</taxon>
        <taxon>Candidatus Merdivicinus</taxon>
    </lineage>
</organism>
<protein>
    <submittedName>
        <fullName evidence="9">Carbohydrate ABC transporter permease</fullName>
    </submittedName>
</protein>
<dbReference type="PANTHER" id="PTHR43744:SF9">
    <property type="entry name" value="POLYGALACTURONAN_RHAMNOGALACTURONAN TRANSPORT SYSTEM PERMEASE PROTEIN YTCP"/>
    <property type="match status" value="1"/>
</dbReference>
<dbReference type="Gene3D" id="1.10.3720.10">
    <property type="entry name" value="MetI-like"/>
    <property type="match status" value="1"/>
</dbReference>
<evidence type="ECO:0000256" key="1">
    <source>
        <dbReference type="ARBA" id="ARBA00004651"/>
    </source>
</evidence>
<dbReference type="AlphaFoldDB" id="A0A9D1FQ35"/>
<evidence type="ECO:0000313" key="10">
    <source>
        <dbReference type="Proteomes" id="UP000824002"/>
    </source>
</evidence>
<dbReference type="GO" id="GO:0005886">
    <property type="term" value="C:plasma membrane"/>
    <property type="evidence" value="ECO:0007669"/>
    <property type="project" value="UniProtKB-SubCell"/>
</dbReference>
<feature type="transmembrane region" description="Helical" evidence="7">
    <location>
        <begin position="16"/>
        <end position="37"/>
    </location>
</feature>
<reference evidence="9" key="2">
    <citation type="journal article" date="2021" name="PeerJ">
        <title>Extensive microbial diversity within the chicken gut microbiome revealed by metagenomics and culture.</title>
        <authorList>
            <person name="Gilroy R."/>
            <person name="Ravi A."/>
            <person name="Getino M."/>
            <person name="Pursley I."/>
            <person name="Horton D.L."/>
            <person name="Alikhan N.F."/>
            <person name="Baker D."/>
            <person name="Gharbi K."/>
            <person name="Hall N."/>
            <person name="Watson M."/>
            <person name="Adriaenssens E.M."/>
            <person name="Foster-Nyarko E."/>
            <person name="Jarju S."/>
            <person name="Secka A."/>
            <person name="Antonio M."/>
            <person name="Oren A."/>
            <person name="Chaudhuri R.R."/>
            <person name="La Ragione R."/>
            <person name="Hildebrand F."/>
            <person name="Pallen M.J."/>
        </authorList>
    </citation>
    <scope>NUCLEOTIDE SEQUENCE</scope>
    <source>
        <strain evidence="9">CHK199-13235</strain>
    </source>
</reference>
<dbReference type="Pfam" id="PF00528">
    <property type="entry name" value="BPD_transp_1"/>
    <property type="match status" value="1"/>
</dbReference>
<sequence>MKKQGHKLRLTKEDHVVNMIAGVIATVVLIVTVYPIYYSAIYSISDGQAAQATQIYFLPVSPTLENYKIVFSDSMLFNSYIMNILRTVTATITSVFLTVMTAYGITRKELRGRRVYSLLAVFTMYFSGGLIPTYLLLQSLNLLNTFWVYILPGMLSVYNMMLCMAFIRDIPETLIESARLDGAQEFTILLRIIFPLSKPIIATIALFVGVGAWNDWYASAYYIYDQALMTLPTVLMRLVSATDAQQKMNALIQSSGVNVMNNQGPTPDAIRHATMLVSIIPIMCVYPFLQKYFVKGVMVGAIKA</sequence>
<evidence type="ECO:0000259" key="8">
    <source>
        <dbReference type="PROSITE" id="PS50928"/>
    </source>
</evidence>
<feature type="domain" description="ABC transmembrane type-1" evidence="8">
    <location>
        <begin position="80"/>
        <end position="289"/>
    </location>
</feature>
<proteinExistence type="inferred from homology"/>
<keyword evidence="3" id="KW-1003">Cell membrane</keyword>
<evidence type="ECO:0000256" key="2">
    <source>
        <dbReference type="ARBA" id="ARBA00022448"/>
    </source>
</evidence>
<dbReference type="InterPro" id="IPR000515">
    <property type="entry name" value="MetI-like"/>
</dbReference>